<dbReference type="Pfam" id="PF14292">
    <property type="entry name" value="SusE"/>
    <property type="match status" value="1"/>
</dbReference>
<accession>A0A212JXP2</accession>
<keyword evidence="1" id="KW-0732">Signal</keyword>
<dbReference type="RefSeq" id="WP_296942847.1">
    <property type="nucleotide sequence ID" value="NZ_LT599032.1"/>
</dbReference>
<protein>
    <recommendedName>
        <fullName evidence="2">SusE outer membrane protein domain-containing protein</fullName>
    </recommendedName>
</protein>
<feature type="signal peptide" evidence="1">
    <location>
        <begin position="1"/>
        <end position="22"/>
    </location>
</feature>
<organism evidence="3">
    <name type="scientific">uncultured Dysgonomonas sp</name>
    <dbReference type="NCBI Taxonomy" id="206096"/>
    <lineage>
        <taxon>Bacteria</taxon>
        <taxon>Pseudomonadati</taxon>
        <taxon>Bacteroidota</taxon>
        <taxon>Bacteroidia</taxon>
        <taxon>Bacteroidales</taxon>
        <taxon>Dysgonomonadaceae</taxon>
        <taxon>Dysgonomonas</taxon>
        <taxon>environmental samples</taxon>
    </lineage>
</organism>
<proteinExistence type="predicted"/>
<feature type="domain" description="SusE outer membrane protein" evidence="2">
    <location>
        <begin position="26"/>
        <end position="139"/>
    </location>
</feature>
<dbReference type="Gene3D" id="2.60.40.3620">
    <property type="match status" value="2"/>
</dbReference>
<reference evidence="3" key="1">
    <citation type="submission" date="2016-04" db="EMBL/GenBank/DDBJ databases">
        <authorList>
            <person name="Evans L.H."/>
            <person name="Alamgir A."/>
            <person name="Owens N."/>
            <person name="Weber N.D."/>
            <person name="Virtaneva K."/>
            <person name="Barbian K."/>
            <person name="Babar A."/>
            <person name="Rosenke K."/>
        </authorList>
    </citation>
    <scope>NUCLEOTIDE SEQUENCE</scope>
    <source>
        <strain evidence="3">86-1</strain>
    </source>
</reference>
<dbReference type="AlphaFoldDB" id="A0A212JXP2"/>
<feature type="chain" id="PRO_5013233651" description="SusE outer membrane protein domain-containing protein" evidence="1">
    <location>
        <begin position="23"/>
        <end position="519"/>
    </location>
</feature>
<evidence type="ECO:0000313" key="3">
    <source>
        <dbReference type="EMBL" id="SBW04199.1"/>
    </source>
</evidence>
<dbReference type="InterPro" id="IPR025970">
    <property type="entry name" value="SusE"/>
</dbReference>
<evidence type="ECO:0000259" key="2">
    <source>
        <dbReference type="Pfam" id="PF14292"/>
    </source>
</evidence>
<name>A0A212JXP2_9BACT</name>
<gene>
    <name evidence="3" type="ORF">KL86DYS1_30776</name>
</gene>
<dbReference type="GO" id="GO:0019867">
    <property type="term" value="C:outer membrane"/>
    <property type="evidence" value="ECO:0007669"/>
    <property type="project" value="InterPro"/>
</dbReference>
<dbReference type="PROSITE" id="PS51257">
    <property type="entry name" value="PROKAR_LIPOPROTEIN"/>
    <property type="match status" value="1"/>
</dbReference>
<dbReference type="GO" id="GO:2001070">
    <property type="term" value="F:starch binding"/>
    <property type="evidence" value="ECO:0007669"/>
    <property type="project" value="InterPro"/>
</dbReference>
<dbReference type="EMBL" id="FLUM01000003">
    <property type="protein sequence ID" value="SBW04199.1"/>
    <property type="molecule type" value="Genomic_DNA"/>
</dbReference>
<evidence type="ECO:0000256" key="1">
    <source>
        <dbReference type="SAM" id="SignalP"/>
    </source>
</evidence>
<sequence length="519" mass="57703">MRNIYKLVYGFLCITVAGLLFSCSDDDKYRVAPEIEGTFSLTLTSPQANAEVILDKEKANETAVTFAWKMANDKGADATTFHYDFDMDIAGNNFETAIDVVNLESNLSKSFTHKELSDLIVSHWGKTTGSVVELEARLKATNTVTGAKTRTVWATVKFKVSDFETEVFEIVVEKPEEDALVSLSIMKDLETAIDFSWKAVNNKDEEVSVFSYSFTMDIAGNEFAAAIPVEDLGQVAQKSYTHRQLSDLIGMHWGKNLGDLVELEAKIIATNNELIENPIETVIRFNVQNNYLLPENLYLTGEATSAGNNLSNVLVLDKSEDGKGFYWRGTLSTNGGFKFLYSNESMLPSLNKGEGEASLSPRRENTEADALFSVTKNGNYAIAINLVEMSIAYKFVPLENLYLLGNAAPAGWNIDDADEVVWQRQSPNIFIYEGQLNTGELKMPSERGNWLCDFLMAYDPADPDKTLVPITGDWQDATIVNGADAMNNNNLDKKWEITSAGAYKVTVDMNNMKVKFEKK</sequence>